<comment type="caution">
    <text evidence="5">The sequence shown here is derived from an EMBL/GenBank/DDBJ whole genome shotgun (WGS) entry which is preliminary data.</text>
</comment>
<sequence length="419" mass="44997">MAATDAPLRVAVIGAGSRGALYARLFRKTGRAEVVAVADPNLRQRDRVADDHGIAPDLRFESWTDLVARGKIADAVIVATPDRQHRDPAVACADLGYDILLEKPMAPTEADAEQIAAAAERSGAFLMVCHVMRYTPYTKAIRAVVRSGAIGRIASVEHLEPIGWYHFAHSYVRGNWSRESESSSMLLSKSCHDIDWLSYVIGQRALRVSSFGSLLEFRPERKPVGAGTSCTSCAVEPTCTYSALRIYHGRGAGHFADIVRRKSETGDLLDALQTSEYGRCVYDGGNDAVDHQVVTIEYEGGATASFTAVAFADIHGRQTRIFGTEGSIEGDGTSFTVRQFQTGTVTTHTPRTAEESQDLGDHGGADGDIVAEFLAAVAGDVAKEELSGPDATLETHRITWAAERSRLEGAVVTLNGAAG</sequence>
<dbReference type="InterPro" id="IPR004104">
    <property type="entry name" value="Gfo/Idh/MocA-like_OxRdtase_C"/>
</dbReference>
<evidence type="ECO:0000259" key="3">
    <source>
        <dbReference type="Pfam" id="PF01408"/>
    </source>
</evidence>
<dbReference type="Gene3D" id="3.40.50.720">
    <property type="entry name" value="NAD(P)-binding Rossmann-like Domain"/>
    <property type="match status" value="1"/>
</dbReference>
<evidence type="ECO:0000259" key="4">
    <source>
        <dbReference type="Pfam" id="PF02894"/>
    </source>
</evidence>
<dbReference type="Proteomes" id="UP001595699">
    <property type="component" value="Unassembled WGS sequence"/>
</dbReference>
<proteinExistence type="inferred from homology"/>
<organism evidence="5 6">
    <name type="scientific">Tenggerimyces flavus</name>
    <dbReference type="NCBI Taxonomy" id="1708749"/>
    <lineage>
        <taxon>Bacteria</taxon>
        <taxon>Bacillati</taxon>
        <taxon>Actinomycetota</taxon>
        <taxon>Actinomycetes</taxon>
        <taxon>Propionibacteriales</taxon>
        <taxon>Nocardioidaceae</taxon>
        <taxon>Tenggerimyces</taxon>
    </lineage>
</organism>
<dbReference type="InterPro" id="IPR036291">
    <property type="entry name" value="NAD(P)-bd_dom_sf"/>
</dbReference>
<reference evidence="6" key="1">
    <citation type="journal article" date="2019" name="Int. J. Syst. Evol. Microbiol.">
        <title>The Global Catalogue of Microorganisms (GCM) 10K type strain sequencing project: providing services to taxonomists for standard genome sequencing and annotation.</title>
        <authorList>
            <consortium name="The Broad Institute Genomics Platform"/>
            <consortium name="The Broad Institute Genome Sequencing Center for Infectious Disease"/>
            <person name="Wu L."/>
            <person name="Ma J."/>
        </authorList>
    </citation>
    <scope>NUCLEOTIDE SEQUENCE [LARGE SCALE GENOMIC DNA]</scope>
    <source>
        <strain evidence="6">CGMCC 4.7241</strain>
    </source>
</reference>
<feature type="compositionally biased region" description="Basic and acidic residues" evidence="2">
    <location>
        <begin position="351"/>
        <end position="364"/>
    </location>
</feature>
<name>A0ABV7YBF8_9ACTN</name>
<evidence type="ECO:0000256" key="1">
    <source>
        <dbReference type="ARBA" id="ARBA00010928"/>
    </source>
</evidence>
<dbReference type="RefSeq" id="WP_205118776.1">
    <property type="nucleotide sequence ID" value="NZ_JAFBCM010000001.1"/>
</dbReference>
<accession>A0ABV7YBF8</accession>
<dbReference type="Pfam" id="PF01408">
    <property type="entry name" value="GFO_IDH_MocA"/>
    <property type="match status" value="1"/>
</dbReference>
<dbReference type="EMBL" id="JBHRZH010000015">
    <property type="protein sequence ID" value="MFC3762482.1"/>
    <property type="molecule type" value="Genomic_DNA"/>
</dbReference>
<dbReference type="SUPFAM" id="SSF51735">
    <property type="entry name" value="NAD(P)-binding Rossmann-fold domains"/>
    <property type="match status" value="1"/>
</dbReference>
<comment type="similarity">
    <text evidence="1">Belongs to the Gfo/Idh/MocA family.</text>
</comment>
<gene>
    <name evidence="5" type="ORF">ACFOUW_16695</name>
</gene>
<feature type="domain" description="Gfo/Idh/MocA-like oxidoreductase C-terminal" evidence="4">
    <location>
        <begin position="144"/>
        <end position="414"/>
    </location>
</feature>
<dbReference type="InterPro" id="IPR000683">
    <property type="entry name" value="Gfo/Idh/MocA-like_OxRdtase_N"/>
</dbReference>
<evidence type="ECO:0000256" key="2">
    <source>
        <dbReference type="SAM" id="MobiDB-lite"/>
    </source>
</evidence>
<evidence type="ECO:0000313" key="5">
    <source>
        <dbReference type="EMBL" id="MFC3762482.1"/>
    </source>
</evidence>
<dbReference type="PANTHER" id="PTHR43377:SF2">
    <property type="entry name" value="BINDING ROSSMANN FOLD OXIDOREDUCTASE, PUTATIVE (AFU_ORTHOLOGUE AFUA_4G00560)-RELATED"/>
    <property type="match status" value="1"/>
</dbReference>
<evidence type="ECO:0000313" key="6">
    <source>
        <dbReference type="Proteomes" id="UP001595699"/>
    </source>
</evidence>
<dbReference type="InterPro" id="IPR051450">
    <property type="entry name" value="Gfo/Idh/MocA_Oxidoreductases"/>
</dbReference>
<dbReference type="PANTHER" id="PTHR43377">
    <property type="entry name" value="BILIVERDIN REDUCTASE A"/>
    <property type="match status" value="1"/>
</dbReference>
<feature type="region of interest" description="Disordered" evidence="2">
    <location>
        <begin position="345"/>
        <end position="364"/>
    </location>
</feature>
<dbReference type="SUPFAM" id="SSF55347">
    <property type="entry name" value="Glyceraldehyde-3-phosphate dehydrogenase-like, C-terminal domain"/>
    <property type="match status" value="1"/>
</dbReference>
<protein>
    <submittedName>
        <fullName evidence="5">Gfo/Idh/MocA family protein</fullName>
    </submittedName>
</protein>
<dbReference type="Gene3D" id="3.30.360.10">
    <property type="entry name" value="Dihydrodipicolinate Reductase, domain 2"/>
    <property type="match status" value="1"/>
</dbReference>
<feature type="domain" description="Gfo/Idh/MocA-like oxidoreductase N-terminal" evidence="3">
    <location>
        <begin position="8"/>
        <end position="129"/>
    </location>
</feature>
<dbReference type="Pfam" id="PF02894">
    <property type="entry name" value="GFO_IDH_MocA_C"/>
    <property type="match status" value="1"/>
</dbReference>
<keyword evidence="6" id="KW-1185">Reference proteome</keyword>